<evidence type="ECO:0000313" key="2">
    <source>
        <dbReference type="EMBL" id="BAG23855.1"/>
    </source>
</evidence>
<evidence type="ECO:0000313" key="3">
    <source>
        <dbReference type="Proteomes" id="UP000001685"/>
    </source>
</evidence>
<name>B1VNB7_STRGG</name>
<dbReference type="AlphaFoldDB" id="B1VNB7"/>
<gene>
    <name evidence="1" type="ordered locus">SGR_111t</name>
    <name evidence="2" type="ordered locus">SGR_7028t</name>
</gene>
<dbReference type="KEGG" id="sgr:SGR_111t"/>
<organism evidence="1 3">
    <name type="scientific">Streptomyces griseus subsp. griseus (strain JCM 4626 / CBS 651.72 / NBRC 13350 / KCC S-0626 / ISP 5235)</name>
    <dbReference type="NCBI Taxonomy" id="455632"/>
    <lineage>
        <taxon>Bacteria</taxon>
        <taxon>Bacillati</taxon>
        <taxon>Actinomycetota</taxon>
        <taxon>Actinomycetes</taxon>
        <taxon>Kitasatosporales</taxon>
        <taxon>Streptomycetaceae</taxon>
        <taxon>Streptomyces</taxon>
    </lineage>
</organism>
<dbReference type="KEGG" id="sgr:SGR_7028t"/>
<dbReference type="RefSeq" id="WP_012377527.1">
    <property type="nucleotide sequence ID" value="NC_010572.1"/>
</dbReference>
<dbReference type="EMBL" id="AP009493">
    <property type="protein sequence ID" value="BAG16940.1"/>
    <property type="molecule type" value="Genomic_DNA"/>
</dbReference>
<dbReference type="eggNOG" id="ENOG5034APS">
    <property type="taxonomic scope" value="Bacteria"/>
</dbReference>
<reference evidence="1" key="2">
    <citation type="journal article" date="2008" name="J. Bacteriol.">
        <title>The genome sequence of the streptomycin-producing microorganism Streptomyces griseus IFO 13350.</title>
        <authorList>
            <person name="Ohnishi Y."/>
            <person name="Ishikawa J."/>
            <person name="Hara H."/>
            <person name="Suzuki H."/>
            <person name="Ikenoya M."/>
            <person name="Ikeda H."/>
            <person name="Yamashita A."/>
            <person name="Hattori M."/>
            <person name="Horinouchi S."/>
        </authorList>
    </citation>
    <scope>NUCLEOTIDE SEQUENCE</scope>
    <source>
        <strain evidence="1">NBRC 13350</strain>
    </source>
</reference>
<dbReference type="Proteomes" id="UP000001685">
    <property type="component" value="Chromosome"/>
</dbReference>
<dbReference type="HOGENOM" id="CLU_1137525_0_0_11"/>
<sequence>MSWLRWGLRDQQPELFEDQVTSSQSGLDFTMAFRTEWRAPRSTPVPRLPSGEASRTVRVLAEQVAARHTVLRPTAAEQEINRLLARSLPLRTDELEVSWACVSVSVAVEVRTYAEQIAQARRELELDALAQRQVQARMRFMHEEILRTPASARIYLMLENSARLGVLPPGLDVDGVVQEIQRWNPQSRWVVVAQLVHTFIDRLSEPDADALLVTLRSLFHDFGEPDLAAQVPAPATPPSQAPGS</sequence>
<protein>
    <submittedName>
        <fullName evidence="1">Uncharacterized protein</fullName>
    </submittedName>
</protein>
<reference evidence="3" key="1">
    <citation type="journal article" date="2008" name="J. Bacteriol.">
        <title>Genome sequence of the streptomycin-producing microorganism Streptomyces griseus IFO 13350.</title>
        <authorList>
            <person name="Ohnishi Y."/>
            <person name="Ishikawa J."/>
            <person name="Hara H."/>
            <person name="Suzuki H."/>
            <person name="Ikenoya M."/>
            <person name="Ikeda H."/>
            <person name="Yamashita A."/>
            <person name="Hattori M."/>
            <person name="Horinouchi S."/>
        </authorList>
    </citation>
    <scope>NUCLEOTIDE SEQUENCE [LARGE SCALE GENOMIC DNA]</scope>
    <source>
        <strain evidence="3">JCM 4626 / NBRC 13350</strain>
    </source>
</reference>
<proteinExistence type="predicted"/>
<evidence type="ECO:0000313" key="1">
    <source>
        <dbReference type="EMBL" id="BAG16940.1"/>
    </source>
</evidence>
<reference evidence="1" key="4">
    <citation type="journal article" date="2008" name="Microbiology">
        <title>Conditionally positive effect of the TetR-family transcriptional regulator AtrA on streptomycin production by Streptomyces griseus.</title>
        <authorList>
            <person name="Hirano S."/>
            <person name="Tanaka K."/>
            <person name="Ohnishi Y."/>
            <person name="Horinouchi S."/>
        </authorList>
    </citation>
    <scope>NUCLEOTIDE SEQUENCE</scope>
    <source>
        <strain evidence="1">NBRC 13350</strain>
    </source>
</reference>
<accession>B1VNB7</accession>
<dbReference type="EMBL" id="AP009493">
    <property type="protein sequence ID" value="BAG23855.1"/>
    <property type="molecule type" value="Genomic_DNA"/>
</dbReference>
<reference evidence="1" key="3">
    <citation type="journal article" date="2008" name="J. Biol. Chem.">
        <title>Phenolic lipids synthesized by type III polyketide synthase confer penicillin resistance on Streptomyces griseus.</title>
        <authorList>
            <person name="Funabashi M."/>
            <person name="Funa N."/>
            <person name="Horinouchi S."/>
        </authorList>
    </citation>
    <scope>NUCLEOTIDE SEQUENCE</scope>
    <source>
        <strain evidence="1">NBRC 13350</strain>
    </source>
</reference>